<evidence type="ECO:0000313" key="4">
    <source>
        <dbReference type="Proteomes" id="UP000260780"/>
    </source>
</evidence>
<dbReference type="CDD" id="cd03143">
    <property type="entry name" value="A4_beta-galactosidase_middle_domain"/>
    <property type="match status" value="1"/>
</dbReference>
<organism evidence="2 5">
    <name type="scientific">Phocaeicola plebeius</name>
    <dbReference type="NCBI Taxonomy" id="310297"/>
    <lineage>
        <taxon>Bacteria</taxon>
        <taxon>Pseudomonadati</taxon>
        <taxon>Bacteroidota</taxon>
        <taxon>Bacteroidia</taxon>
        <taxon>Bacteroidales</taxon>
        <taxon>Bacteroidaceae</taxon>
        <taxon>Phocaeicola</taxon>
    </lineage>
</organism>
<name>A0A3E4N3J1_9BACT</name>
<dbReference type="InterPro" id="IPR036237">
    <property type="entry name" value="Xyl_isomerase-like_sf"/>
</dbReference>
<keyword evidence="5" id="KW-1185">Reference proteome</keyword>
<keyword evidence="1" id="KW-0732">Signal</keyword>
<sequence length="1142" mass="130643">MRYRYILYLLSSFLPIVSIEGYAAETIEQKETCKTNYSQSLTITPAIYPYLVEPKDYPEYYRRPYPSLSWKDFGNKTQFVVGRNTPIDSTEVAEVKGDVYRPGLSLMCDKNFTRRLQFMSKNNFFVHNIGGYGPGSAMPVYGGFGECIVPKWQIDQIQRYIGNKFTGFDVGEQDGRFNFTYRHIIEPYIPDKKQQYLASQPYFDRVASDLGNWCSALSVLWYWHPILKEGYTMLAGSETQNKITNGQVQYMHLRGAGKQYGILWYGDVSVFDSWGCKIYDDKNGFKNGGSLSLMKRSYYTQYMYNSTILSMEHGWCEGAWATNRGKLSPIGIMHNDCVDFVHKYGQPGVMVTQIALLNDFYSGWMPASHIAASFRVWNGMPYSSGDYLTDALVSMFYPHYERSGFFYDETGAMCATPYGENVDALLSDARVETMKQYPVIVAAGDLFSGGRELTDKINDYVLQGGTFVVTAKNAARFWPEWKIIEKNTLFPAGTKVKVGNEQIVEQAAFRLYKADLPENAQIMAKVGKFPTVWCIPVGKGRVILSLTEFGLNSQPYRVQPPSSWHRGEFNTYLERPYRLLSHFETILDELFSSVNLFSVGKDLGYIVNYLGKGKYRLAVYNNTLKSLPFKIESHIGDIETINELSTGNKLFSCAGYWPHEMKGEVEGKDDESHIYGGDIRLFDVTVKNEKINVMRKINQVSPVTGSYLATDNMMYLKEVIRTMPTFFDYFDGVAVDGRAVLQMDDKALARQNEWYTLQSLDIAADLRSGFDSGYWTFDIQKSAFQRTKDDLNRISKKLQLLYGKHSLLIPCAYKNQCPDEMRAYYNICFIDSISENSNWSYGKNFRLLDCSILEWDDVYMAMRERCVNKQLDVTVDKKVLPVNENHILTLERYEKDIRKAVSGVDCFFDAFGGVCVTAEYIANKSLDALLEEKKWWDKIGLSVIVSFIEEINHFPGLTLCDAVPVYYERSMDYYKDVLSKMGHLGLKRALFTTQAPIEANYSEQQIYNKMKESFKILSEYAGQRQLKILLTNTRFRIAADVKQQKQMLQQIGVSANMGLAVNLNHLSEQEYSQSIDDAGHLLDVVILGGVGSMEHSEYLPIAESGKSADKLNRLKDVLLIEKVWPFTNESIYKDCQYMNWVK</sequence>
<reference evidence="4 5" key="1">
    <citation type="submission" date="2018-08" db="EMBL/GenBank/DDBJ databases">
        <title>A genome reference for cultivated species of the human gut microbiota.</title>
        <authorList>
            <person name="Zou Y."/>
            <person name="Xue W."/>
            <person name="Luo G."/>
        </authorList>
    </citation>
    <scope>NUCLEOTIDE SEQUENCE [LARGE SCALE GENOMIC DNA]</scope>
    <source>
        <strain evidence="3 4">OM08-14</strain>
        <strain evidence="2 5">TF10-3AC</strain>
    </source>
</reference>
<dbReference type="Proteomes" id="UP000260862">
    <property type="component" value="Unassembled WGS sequence"/>
</dbReference>
<evidence type="ECO:0000313" key="3">
    <source>
        <dbReference type="EMBL" id="RGM40451.1"/>
    </source>
</evidence>
<dbReference type="Proteomes" id="UP000260780">
    <property type="component" value="Unassembled WGS sequence"/>
</dbReference>
<feature type="signal peptide" evidence="1">
    <location>
        <begin position="1"/>
        <end position="23"/>
    </location>
</feature>
<dbReference type="SUPFAM" id="SSF51658">
    <property type="entry name" value="Xylose isomerase-like"/>
    <property type="match status" value="1"/>
</dbReference>
<proteinExistence type="predicted"/>
<dbReference type="EMBL" id="QSTF01000016">
    <property type="protein sequence ID" value="RGM40451.1"/>
    <property type="molecule type" value="Genomic_DNA"/>
</dbReference>
<comment type="caution">
    <text evidence="2">The sequence shown here is derived from an EMBL/GenBank/DDBJ whole genome shotgun (WGS) entry which is preliminary data.</text>
</comment>
<evidence type="ECO:0000313" key="2">
    <source>
        <dbReference type="EMBL" id="RGK56622.1"/>
    </source>
</evidence>
<evidence type="ECO:0000313" key="5">
    <source>
        <dbReference type="Proteomes" id="UP000260862"/>
    </source>
</evidence>
<dbReference type="AlphaFoldDB" id="A0A3E4N3J1"/>
<gene>
    <name evidence="3" type="ORF">DXC17_07765</name>
    <name evidence="2" type="ORF">DXD04_06065</name>
</gene>
<dbReference type="Gene3D" id="3.20.20.150">
    <property type="entry name" value="Divalent-metal-dependent TIM barrel enzymes"/>
    <property type="match status" value="1"/>
</dbReference>
<evidence type="ECO:0000256" key="1">
    <source>
        <dbReference type="SAM" id="SignalP"/>
    </source>
</evidence>
<dbReference type="EMBL" id="QSQT01000009">
    <property type="protein sequence ID" value="RGK56622.1"/>
    <property type="molecule type" value="Genomic_DNA"/>
</dbReference>
<dbReference type="RefSeq" id="WP_117671758.1">
    <property type="nucleotide sequence ID" value="NZ_CABOGR010000009.1"/>
</dbReference>
<protein>
    <submittedName>
        <fullName evidence="2">Uncharacterized protein</fullName>
    </submittedName>
</protein>
<accession>A0A3E4N3J1</accession>
<feature type="chain" id="PRO_5041810530" evidence="1">
    <location>
        <begin position="24"/>
        <end position="1142"/>
    </location>
</feature>